<evidence type="ECO:0000313" key="9">
    <source>
        <dbReference type="EMBL" id="QPC84986.1"/>
    </source>
</evidence>
<evidence type="ECO:0000256" key="2">
    <source>
        <dbReference type="ARBA" id="ARBA00022448"/>
    </source>
</evidence>
<evidence type="ECO:0000256" key="3">
    <source>
        <dbReference type="ARBA" id="ARBA00022475"/>
    </source>
</evidence>
<comment type="similarity">
    <text evidence="7">Belongs to the binding-protein-dependent transport system permease family.</text>
</comment>
<evidence type="ECO:0000256" key="7">
    <source>
        <dbReference type="RuleBase" id="RU363032"/>
    </source>
</evidence>
<feature type="domain" description="ABC transmembrane type-1" evidence="8">
    <location>
        <begin position="75"/>
        <end position="267"/>
    </location>
</feature>
<keyword evidence="6 7" id="KW-0472">Membrane</keyword>
<dbReference type="GO" id="GO:0005886">
    <property type="term" value="C:plasma membrane"/>
    <property type="evidence" value="ECO:0007669"/>
    <property type="project" value="UniProtKB-SubCell"/>
</dbReference>
<feature type="transmembrane region" description="Helical" evidence="7">
    <location>
        <begin position="12"/>
        <end position="32"/>
    </location>
</feature>
<evidence type="ECO:0000256" key="4">
    <source>
        <dbReference type="ARBA" id="ARBA00022692"/>
    </source>
</evidence>
<reference evidence="9 10" key="1">
    <citation type="submission" date="2020-02" db="EMBL/GenBank/DDBJ databases">
        <authorList>
            <person name="Zheng R.K."/>
            <person name="Sun C.M."/>
        </authorList>
    </citation>
    <scope>NUCLEOTIDE SEQUENCE [LARGE SCALE GENOMIC DNA]</scope>
    <source>
        <strain evidence="10">rifampicinis</strain>
    </source>
</reference>
<feature type="transmembrane region" description="Helical" evidence="7">
    <location>
        <begin position="187"/>
        <end position="209"/>
    </location>
</feature>
<dbReference type="RefSeq" id="WP_195173049.1">
    <property type="nucleotide sequence ID" value="NZ_CP062983.1"/>
</dbReference>
<dbReference type="Proteomes" id="UP000594468">
    <property type="component" value="Chromosome"/>
</dbReference>
<dbReference type="AlphaFoldDB" id="A0A7S8EDL5"/>
<dbReference type="EMBL" id="CP062983">
    <property type="protein sequence ID" value="QPC84986.1"/>
    <property type="molecule type" value="Genomic_DNA"/>
</dbReference>
<dbReference type="CDD" id="cd06261">
    <property type="entry name" value="TM_PBP2"/>
    <property type="match status" value="1"/>
</dbReference>
<keyword evidence="5 7" id="KW-1133">Transmembrane helix</keyword>
<dbReference type="GO" id="GO:0055085">
    <property type="term" value="P:transmembrane transport"/>
    <property type="evidence" value="ECO:0007669"/>
    <property type="project" value="InterPro"/>
</dbReference>
<dbReference type="KEGG" id="pmet:G4Y79_11630"/>
<name>A0A7S8EDL5_9CHLR</name>
<dbReference type="Pfam" id="PF00528">
    <property type="entry name" value="BPD_transp_1"/>
    <property type="match status" value="1"/>
</dbReference>
<keyword evidence="3" id="KW-1003">Cell membrane</keyword>
<feature type="transmembrane region" description="Helical" evidence="7">
    <location>
        <begin position="74"/>
        <end position="99"/>
    </location>
</feature>
<dbReference type="PROSITE" id="PS50928">
    <property type="entry name" value="ABC_TM1"/>
    <property type="match status" value="1"/>
</dbReference>
<comment type="subcellular location">
    <subcellularLocation>
        <location evidence="1 7">Cell membrane</location>
        <topology evidence="1 7">Multi-pass membrane protein</topology>
    </subcellularLocation>
</comment>
<dbReference type="Gene3D" id="1.10.3720.10">
    <property type="entry name" value="MetI-like"/>
    <property type="match status" value="1"/>
</dbReference>
<protein>
    <submittedName>
        <fullName evidence="9">Carbohydrate ABC transporter permease</fullName>
    </submittedName>
</protein>
<evidence type="ECO:0000313" key="10">
    <source>
        <dbReference type="Proteomes" id="UP000594468"/>
    </source>
</evidence>
<organism evidence="9 10">
    <name type="scientific">Phototrophicus methaneseepsis</name>
    <dbReference type="NCBI Taxonomy" id="2710758"/>
    <lineage>
        <taxon>Bacteria</taxon>
        <taxon>Bacillati</taxon>
        <taxon>Chloroflexota</taxon>
        <taxon>Candidatus Thermofontia</taxon>
        <taxon>Phototrophicales</taxon>
        <taxon>Phototrophicaceae</taxon>
        <taxon>Phototrophicus</taxon>
    </lineage>
</organism>
<keyword evidence="10" id="KW-1185">Reference proteome</keyword>
<keyword evidence="2 7" id="KW-0813">Transport</keyword>
<dbReference type="SUPFAM" id="SSF161098">
    <property type="entry name" value="MetI-like"/>
    <property type="match status" value="1"/>
</dbReference>
<evidence type="ECO:0000259" key="8">
    <source>
        <dbReference type="PROSITE" id="PS50928"/>
    </source>
</evidence>
<feature type="transmembrane region" description="Helical" evidence="7">
    <location>
        <begin position="111"/>
        <end position="131"/>
    </location>
</feature>
<sequence length="281" mass="31291">MIRIGRYNLRWQTLLTLIVLTLVCVIWIYPFLWMVSASLKTQSEIFTSGLNLIPESPQWRNYERAWVDAQFSRYMINTILITIGTVILTVISTSLAGYVLGRYRFIGRRPIMAILAGTIFIPAGYTIIPTVELANKLGLLNSLWGVILVMAGTGNVIHILLFSAYFSSLPKELEEAAVLDGAGFLTVFFRVMFPLASPVIATVTILKFLGAWNDFFVPLVFTFSRPDLRTLSVGMFAFVGENETDWAGMAAAATISLIPVVLIFFAMQRRFVEGIAGAVKQ</sequence>
<dbReference type="PANTHER" id="PTHR43744">
    <property type="entry name" value="ABC TRANSPORTER PERMEASE PROTEIN MG189-RELATED-RELATED"/>
    <property type="match status" value="1"/>
</dbReference>
<gene>
    <name evidence="9" type="ORF">G4Y79_11630</name>
</gene>
<dbReference type="PANTHER" id="PTHR43744:SF3">
    <property type="entry name" value="LACTOSE TRANSPORT SYSTEM PERMEASE PROTEIN LACG"/>
    <property type="match status" value="1"/>
</dbReference>
<feature type="transmembrane region" description="Helical" evidence="7">
    <location>
        <begin position="246"/>
        <end position="266"/>
    </location>
</feature>
<dbReference type="InterPro" id="IPR035906">
    <property type="entry name" value="MetI-like_sf"/>
</dbReference>
<feature type="transmembrane region" description="Helical" evidence="7">
    <location>
        <begin position="143"/>
        <end position="166"/>
    </location>
</feature>
<accession>A0A7S8EDL5</accession>
<dbReference type="InterPro" id="IPR000515">
    <property type="entry name" value="MetI-like"/>
</dbReference>
<evidence type="ECO:0000256" key="6">
    <source>
        <dbReference type="ARBA" id="ARBA00023136"/>
    </source>
</evidence>
<evidence type="ECO:0000256" key="5">
    <source>
        <dbReference type="ARBA" id="ARBA00022989"/>
    </source>
</evidence>
<evidence type="ECO:0000256" key="1">
    <source>
        <dbReference type="ARBA" id="ARBA00004651"/>
    </source>
</evidence>
<proteinExistence type="inferred from homology"/>
<keyword evidence="4 7" id="KW-0812">Transmembrane</keyword>